<dbReference type="AlphaFoldDB" id="A0A0P1AGP4"/>
<dbReference type="GeneID" id="36405240"/>
<proteinExistence type="predicted"/>
<dbReference type="EMBL" id="CCYD01000442">
    <property type="protein sequence ID" value="CEG39960.1"/>
    <property type="molecule type" value="Genomic_DNA"/>
</dbReference>
<dbReference type="Proteomes" id="UP000054928">
    <property type="component" value="Unassembled WGS sequence"/>
</dbReference>
<name>A0A0P1AGP4_PLAHL</name>
<reference evidence="2" key="1">
    <citation type="submission" date="2014-09" db="EMBL/GenBank/DDBJ databases">
        <authorList>
            <person name="Sharma Rahul"/>
            <person name="Thines Marco"/>
        </authorList>
    </citation>
    <scope>NUCLEOTIDE SEQUENCE [LARGE SCALE GENOMIC DNA]</scope>
</reference>
<organism evidence="1 2">
    <name type="scientific">Plasmopara halstedii</name>
    <name type="common">Downy mildew of sunflower</name>
    <dbReference type="NCBI Taxonomy" id="4781"/>
    <lineage>
        <taxon>Eukaryota</taxon>
        <taxon>Sar</taxon>
        <taxon>Stramenopiles</taxon>
        <taxon>Oomycota</taxon>
        <taxon>Peronosporomycetes</taxon>
        <taxon>Peronosporales</taxon>
        <taxon>Peronosporaceae</taxon>
        <taxon>Plasmopara</taxon>
    </lineage>
</organism>
<sequence length="55" mass="6207">MDVVGLLTTALVASKTYALQECSMCGCTKLVEYDAHKFQERSQDATRLRDMEHIV</sequence>
<accession>A0A0P1AGP4</accession>
<evidence type="ECO:0000313" key="2">
    <source>
        <dbReference type="Proteomes" id="UP000054928"/>
    </source>
</evidence>
<keyword evidence="2" id="KW-1185">Reference proteome</keyword>
<dbReference type="RefSeq" id="XP_024576329.1">
    <property type="nucleotide sequence ID" value="XM_024725564.1"/>
</dbReference>
<evidence type="ECO:0000313" key="1">
    <source>
        <dbReference type="EMBL" id="CEG39960.1"/>
    </source>
</evidence>
<protein>
    <submittedName>
        <fullName evidence="1">Uncharacterized protein</fullName>
    </submittedName>
</protein>